<comment type="caution">
    <text evidence="1">The sequence shown here is derived from an EMBL/GenBank/DDBJ whole genome shotgun (WGS) entry which is preliminary data.</text>
</comment>
<dbReference type="RefSeq" id="WP_146059493.1">
    <property type="nucleotide sequence ID" value="NZ_FNVS01000021.1"/>
</dbReference>
<gene>
    <name evidence="1" type="ORF">SAMN05444001_12159</name>
</gene>
<dbReference type="AlphaFoldDB" id="A0A8G2BYP4"/>
<name>A0A8G2BYP4_9BACT</name>
<reference evidence="1 2" key="1">
    <citation type="submission" date="2016-10" db="EMBL/GenBank/DDBJ databases">
        <authorList>
            <person name="Varghese N."/>
            <person name="Submissions S."/>
        </authorList>
    </citation>
    <scope>NUCLEOTIDE SEQUENCE [LARGE SCALE GENOMIC DNA]</scope>
    <source>
        <strain evidence="1 2">DSM 29073</strain>
    </source>
</reference>
<protein>
    <submittedName>
        <fullName evidence="1">Uncharacterized protein</fullName>
    </submittedName>
</protein>
<feature type="non-terminal residue" evidence="1">
    <location>
        <position position="124"/>
    </location>
</feature>
<proteinExistence type="predicted"/>
<evidence type="ECO:0000313" key="1">
    <source>
        <dbReference type="EMBL" id="SEG22410.1"/>
    </source>
</evidence>
<organism evidence="1 2">
    <name type="scientific">Parabacteroides chinchillae</name>
    <dbReference type="NCBI Taxonomy" id="871327"/>
    <lineage>
        <taxon>Bacteria</taxon>
        <taxon>Pseudomonadati</taxon>
        <taxon>Bacteroidota</taxon>
        <taxon>Bacteroidia</taxon>
        <taxon>Bacteroidales</taxon>
        <taxon>Tannerellaceae</taxon>
        <taxon>Parabacteroides</taxon>
    </lineage>
</organism>
<keyword evidence="2" id="KW-1185">Reference proteome</keyword>
<accession>A0A8G2BYP4</accession>
<dbReference type="EMBL" id="FNVS01000021">
    <property type="protein sequence ID" value="SEG22410.1"/>
    <property type="molecule type" value="Genomic_DNA"/>
</dbReference>
<evidence type="ECO:0000313" key="2">
    <source>
        <dbReference type="Proteomes" id="UP000236725"/>
    </source>
</evidence>
<dbReference type="Proteomes" id="UP000236725">
    <property type="component" value="Unassembled WGS sequence"/>
</dbReference>
<sequence length="124" mass="13981">MPINYSSILYIGTQEGLDTCSREISGYLVKLLSAHYQLHLLGDLFSEQSYEQGQSYDLIIIQNSLSLIRYKKQLKRLGKSPALFIATTNRLDSYIAPFKNLYGVLSMSDAALPAFGIPEEMMLH</sequence>